<proteinExistence type="predicted"/>
<evidence type="ECO:0000313" key="3">
    <source>
        <dbReference type="Proteomes" id="UP000234474"/>
    </source>
</evidence>
<dbReference type="OrthoDB" id="1077582at2759"/>
<feature type="transmembrane region" description="Helical" evidence="1">
    <location>
        <begin position="95"/>
        <end position="113"/>
    </location>
</feature>
<dbReference type="OMA" id="FRHIGTP"/>
<dbReference type="RefSeq" id="XP_024677929.1">
    <property type="nucleotide sequence ID" value="XM_024830394.1"/>
</dbReference>
<dbReference type="GeneID" id="36537720"/>
<keyword evidence="1" id="KW-0472">Membrane</keyword>
<dbReference type="AlphaFoldDB" id="A0A2I1BVE3"/>
<keyword evidence="3" id="KW-1185">Reference proteome</keyword>
<feature type="transmembrane region" description="Helical" evidence="1">
    <location>
        <begin position="200"/>
        <end position="217"/>
    </location>
</feature>
<dbReference type="STRING" id="1392255.A0A2I1BVE3"/>
<keyword evidence="1" id="KW-1133">Transmembrane helix</keyword>
<keyword evidence="1" id="KW-0812">Transmembrane</keyword>
<evidence type="ECO:0008006" key="4">
    <source>
        <dbReference type="Google" id="ProtNLM"/>
    </source>
</evidence>
<reference evidence="3" key="1">
    <citation type="journal article" date="2018" name="Proc. Natl. Acad. Sci. U.S.A.">
        <title>Linking secondary metabolites to gene clusters through genome sequencing of six diverse Aspergillus species.</title>
        <authorList>
            <person name="Kaerboelling I."/>
            <person name="Vesth T.C."/>
            <person name="Frisvad J.C."/>
            <person name="Nybo J.L."/>
            <person name="Theobald S."/>
            <person name="Kuo A."/>
            <person name="Bowyer P."/>
            <person name="Matsuda Y."/>
            <person name="Mondo S."/>
            <person name="Lyhne E.K."/>
            <person name="Kogle M.E."/>
            <person name="Clum A."/>
            <person name="Lipzen A."/>
            <person name="Salamov A."/>
            <person name="Ngan C.Y."/>
            <person name="Daum C."/>
            <person name="Chiniquy J."/>
            <person name="Barry K."/>
            <person name="LaButti K."/>
            <person name="Haridas S."/>
            <person name="Simmons B.A."/>
            <person name="Magnuson J.K."/>
            <person name="Mortensen U.H."/>
            <person name="Larsen T.O."/>
            <person name="Grigoriev I.V."/>
            <person name="Baker S.E."/>
            <person name="Andersen M.R."/>
        </authorList>
    </citation>
    <scope>NUCLEOTIDE SEQUENCE [LARGE SCALE GENOMIC DNA]</scope>
    <source>
        <strain evidence="3">IBT 16806</strain>
    </source>
</reference>
<feature type="transmembrane region" description="Helical" evidence="1">
    <location>
        <begin position="223"/>
        <end position="242"/>
    </location>
</feature>
<dbReference type="VEuPathDB" id="FungiDB:P174DRAFT_464468"/>
<feature type="transmembrane region" description="Helical" evidence="1">
    <location>
        <begin position="133"/>
        <end position="155"/>
    </location>
</feature>
<evidence type="ECO:0000313" key="2">
    <source>
        <dbReference type="EMBL" id="PKX89334.1"/>
    </source>
</evidence>
<organism evidence="2 3">
    <name type="scientific">Aspergillus novofumigatus (strain IBT 16806)</name>
    <dbReference type="NCBI Taxonomy" id="1392255"/>
    <lineage>
        <taxon>Eukaryota</taxon>
        <taxon>Fungi</taxon>
        <taxon>Dikarya</taxon>
        <taxon>Ascomycota</taxon>
        <taxon>Pezizomycotina</taxon>
        <taxon>Eurotiomycetes</taxon>
        <taxon>Eurotiomycetidae</taxon>
        <taxon>Eurotiales</taxon>
        <taxon>Aspergillaceae</taxon>
        <taxon>Aspergillus</taxon>
        <taxon>Aspergillus subgen. Fumigati</taxon>
    </lineage>
</organism>
<feature type="transmembrane region" description="Helical" evidence="1">
    <location>
        <begin position="316"/>
        <end position="334"/>
    </location>
</feature>
<feature type="transmembrane region" description="Helical" evidence="1">
    <location>
        <begin position="273"/>
        <end position="296"/>
    </location>
</feature>
<name>A0A2I1BVE3_ASPN1</name>
<dbReference type="Proteomes" id="UP000234474">
    <property type="component" value="Unassembled WGS sequence"/>
</dbReference>
<protein>
    <recommendedName>
        <fullName evidence="4">Wax synthase domain-containing protein</fullName>
    </recommendedName>
</protein>
<sequence>MPHTFFSAIRTAHLMNLLCFVGLDDKSLTTKHESGNRPGISSRFRLALRLATSTRGVGTKWQVKNIPPFPAWVTSADGCSVNRTRFLIRQTAISMWQYLALDLLYFGYFARFSEIQSFTHAPGTEFLGYFNPTAIQQAARLVIAIVFMVTLRLLLDWAYRCFSVISVGIKLTPPEDWPPLFGSIANAYTLRNFWGTVKRYTELILVFALSAGFHYMSAIWSDFPGHTGFLLIMTLHPFIIMLEDGIQSYVRRYVREGNGLLCYVLRKEAFRRLIGYCWVLFAGLYVTVPWCAFPIMRLPVQKMALAPHSLVERLGLTMGTLTLGSLGVALHYIFKMEL</sequence>
<comment type="caution">
    <text evidence="2">The sequence shown here is derived from an EMBL/GenBank/DDBJ whole genome shotgun (WGS) entry which is preliminary data.</text>
</comment>
<evidence type="ECO:0000256" key="1">
    <source>
        <dbReference type="SAM" id="Phobius"/>
    </source>
</evidence>
<accession>A0A2I1BVE3</accession>
<dbReference type="EMBL" id="MSZS01000010">
    <property type="protein sequence ID" value="PKX89334.1"/>
    <property type="molecule type" value="Genomic_DNA"/>
</dbReference>
<gene>
    <name evidence="2" type="ORF">P174DRAFT_464468</name>
</gene>